<sequence length="78" mass="9331">MIIKTKKKTISKSEIVFFDDINNHKNTKPDELTRSSGNIFERIFEREENIFGREYELFRVAGRTRLWLLFAMGFVLLM</sequence>
<name>A0A9X3INF7_9LACO</name>
<proteinExistence type="predicted"/>
<evidence type="ECO:0000313" key="1">
    <source>
        <dbReference type="EMBL" id="MCX7578274.1"/>
    </source>
</evidence>
<evidence type="ECO:0000313" key="2">
    <source>
        <dbReference type="Proteomes" id="UP001080333"/>
    </source>
</evidence>
<organism evidence="1 2">
    <name type="scientific">Leuconostoc falkenbergense</name>
    <dbReference type="NCBI Taxonomy" id="2766470"/>
    <lineage>
        <taxon>Bacteria</taxon>
        <taxon>Bacillati</taxon>
        <taxon>Bacillota</taxon>
        <taxon>Bacilli</taxon>
        <taxon>Lactobacillales</taxon>
        <taxon>Lactobacillaceae</taxon>
        <taxon>Leuconostoc</taxon>
    </lineage>
</organism>
<dbReference type="EMBL" id="QVOQ01000005">
    <property type="protein sequence ID" value="MCX7578274.1"/>
    <property type="molecule type" value="Genomic_DNA"/>
</dbReference>
<accession>A0A9X3INF7</accession>
<dbReference type="Proteomes" id="UP001080333">
    <property type="component" value="Unassembled WGS sequence"/>
</dbReference>
<gene>
    <name evidence="1" type="ORF">D0502_02520</name>
</gene>
<dbReference type="AlphaFoldDB" id="A0A9X3INF7"/>
<protein>
    <submittedName>
        <fullName evidence="1">Uncharacterized protein</fullName>
    </submittedName>
</protein>
<comment type="caution">
    <text evidence="1">The sequence shown here is derived from an EMBL/GenBank/DDBJ whole genome shotgun (WGS) entry which is preliminary data.</text>
</comment>
<reference evidence="1" key="1">
    <citation type="submission" date="2018-08" db="EMBL/GenBank/DDBJ databases">
        <title>Draft genome sequences of Leuconostoc spp. and Weissella spp. with biocontrol potential.</title>
        <authorList>
            <person name="Lo R."/>
            <person name="Ho V.T.T."/>
            <person name="Turner M.S."/>
        </authorList>
    </citation>
    <scope>NUCLEOTIDE SEQUENCE</scope>
    <source>
        <strain evidence="1">156</strain>
    </source>
</reference>